<gene>
    <name evidence="1" type="ORF">SASPL_116075</name>
</gene>
<keyword evidence="2" id="KW-1185">Reference proteome</keyword>
<organism evidence="1">
    <name type="scientific">Salvia splendens</name>
    <name type="common">Scarlet sage</name>
    <dbReference type="NCBI Taxonomy" id="180675"/>
    <lineage>
        <taxon>Eukaryota</taxon>
        <taxon>Viridiplantae</taxon>
        <taxon>Streptophyta</taxon>
        <taxon>Embryophyta</taxon>
        <taxon>Tracheophyta</taxon>
        <taxon>Spermatophyta</taxon>
        <taxon>Magnoliopsida</taxon>
        <taxon>eudicotyledons</taxon>
        <taxon>Gunneridae</taxon>
        <taxon>Pentapetalae</taxon>
        <taxon>asterids</taxon>
        <taxon>lamiids</taxon>
        <taxon>Lamiales</taxon>
        <taxon>Lamiaceae</taxon>
        <taxon>Nepetoideae</taxon>
        <taxon>Mentheae</taxon>
        <taxon>Salviinae</taxon>
        <taxon>Salvia</taxon>
        <taxon>Salvia subgen. Calosphace</taxon>
        <taxon>core Calosphace</taxon>
    </lineage>
</organism>
<protein>
    <submittedName>
        <fullName evidence="1">Uncharacterized protein</fullName>
    </submittedName>
</protein>
<name>A0A8X8Y3N8_SALSN</name>
<dbReference type="EMBL" id="PNBA02000005">
    <property type="protein sequence ID" value="KAG6425631.1"/>
    <property type="molecule type" value="Genomic_DNA"/>
</dbReference>
<reference evidence="1" key="2">
    <citation type="submission" date="2020-08" db="EMBL/GenBank/DDBJ databases">
        <title>Plant Genome Project.</title>
        <authorList>
            <person name="Zhang R.-G."/>
        </authorList>
    </citation>
    <scope>NUCLEOTIDE SEQUENCE</scope>
    <source>
        <strain evidence="1">Huo1</strain>
        <tissue evidence="1">Leaf</tissue>
    </source>
</reference>
<proteinExistence type="predicted"/>
<evidence type="ECO:0000313" key="1">
    <source>
        <dbReference type="EMBL" id="KAG6425631.1"/>
    </source>
</evidence>
<reference evidence="1" key="1">
    <citation type="submission" date="2018-01" db="EMBL/GenBank/DDBJ databases">
        <authorList>
            <person name="Mao J.F."/>
        </authorList>
    </citation>
    <scope>NUCLEOTIDE SEQUENCE</scope>
    <source>
        <strain evidence="1">Huo1</strain>
        <tissue evidence="1">Leaf</tissue>
    </source>
</reference>
<evidence type="ECO:0000313" key="2">
    <source>
        <dbReference type="Proteomes" id="UP000298416"/>
    </source>
</evidence>
<dbReference type="AlphaFoldDB" id="A0A8X8Y3N8"/>
<comment type="caution">
    <text evidence="1">The sequence shown here is derived from an EMBL/GenBank/DDBJ whole genome shotgun (WGS) entry which is preliminary data.</text>
</comment>
<sequence>MFYVSVELLLVLKSYPKRKNQKSMAKNGCRHRCNCCYKPYKFPQAMKEHWARDHGYTFLGRNIEKSRPKEEEKEESDDDLCFGLFEFAFFLILPDNLAPAAAAAMGLYFFGKNISNTNDGEDGGMAGMTAPKDEENGRIEKKSTGAVVPKLAPQFDGLHCFETIVRR</sequence>
<dbReference type="Proteomes" id="UP000298416">
    <property type="component" value="Unassembled WGS sequence"/>
</dbReference>
<accession>A0A8X8Y3N8</accession>